<evidence type="ECO:0000313" key="2">
    <source>
        <dbReference type="Proteomes" id="UP000003953"/>
    </source>
</evidence>
<name>C5F0X0_9HELI</name>
<protein>
    <submittedName>
        <fullName evidence="1">Uncharacterized protein</fullName>
    </submittedName>
</protein>
<dbReference type="eggNOG" id="COG1896">
    <property type="taxonomic scope" value="Bacteria"/>
</dbReference>
<keyword evidence="2" id="KW-1185">Reference proteome</keyword>
<accession>C5F0X0</accession>
<sequence>MKYCDHLSAFLEARISISHGISSKELEEGARNLEYLYNAKNLNGIDLGYLFRDFK</sequence>
<gene>
    <name evidence="1" type="ORF">HPMG_01331</name>
</gene>
<dbReference type="Proteomes" id="UP000003953">
    <property type="component" value="Unassembled WGS sequence"/>
</dbReference>
<proteinExistence type="predicted"/>
<reference evidence="2" key="1">
    <citation type="journal article" date="2014" name="Genome Announc.">
        <title>Draft genome sequences of six enterohepatic helicobacter species isolated from humans and one from rhesus macaques.</title>
        <authorList>
            <person name="Shen Z."/>
            <person name="Sheh A."/>
            <person name="Young S.K."/>
            <person name="Abouelliel A."/>
            <person name="Ward D.V."/>
            <person name="Earl A.M."/>
            <person name="Fox J.G."/>
        </authorList>
    </citation>
    <scope>NUCLEOTIDE SEQUENCE [LARGE SCALE GENOMIC DNA]</scope>
    <source>
        <strain evidence="2">MIT 98-5489</strain>
    </source>
</reference>
<organism evidence="1 2">
    <name type="scientific">Helicobacter pullorum MIT 98-5489</name>
    <dbReference type="NCBI Taxonomy" id="537972"/>
    <lineage>
        <taxon>Bacteria</taxon>
        <taxon>Pseudomonadati</taxon>
        <taxon>Campylobacterota</taxon>
        <taxon>Epsilonproteobacteria</taxon>
        <taxon>Campylobacterales</taxon>
        <taxon>Helicobacteraceae</taxon>
        <taxon>Helicobacter</taxon>
    </lineage>
</organism>
<dbReference type="AlphaFoldDB" id="C5F0X0"/>
<dbReference type="HOGENOM" id="CLU_3062292_0_0_7"/>
<dbReference type="EMBL" id="DS990444">
    <property type="protein sequence ID" value="EEQ63874.1"/>
    <property type="molecule type" value="Genomic_DNA"/>
</dbReference>
<evidence type="ECO:0000313" key="1">
    <source>
        <dbReference type="EMBL" id="EEQ63874.1"/>
    </source>
</evidence>